<accession>A0A6H1ZUV7</accession>
<reference evidence="2" key="1">
    <citation type="submission" date="2020-03" db="EMBL/GenBank/DDBJ databases">
        <title>The deep terrestrial virosphere.</title>
        <authorList>
            <person name="Holmfeldt K."/>
            <person name="Nilsson E."/>
            <person name="Simone D."/>
            <person name="Lopez-Fernandez M."/>
            <person name="Wu X."/>
            <person name="de Brujin I."/>
            <person name="Lundin D."/>
            <person name="Andersson A."/>
            <person name="Bertilsson S."/>
            <person name="Dopson M."/>
        </authorList>
    </citation>
    <scope>NUCLEOTIDE SEQUENCE</scope>
    <source>
        <strain evidence="3">MM415B00892</strain>
        <strain evidence="2">TM448A02043</strain>
    </source>
</reference>
<dbReference type="EMBL" id="MT141453">
    <property type="protein sequence ID" value="QJA61778.1"/>
    <property type="molecule type" value="Genomic_DNA"/>
</dbReference>
<feature type="region of interest" description="Disordered" evidence="1">
    <location>
        <begin position="1"/>
        <end position="31"/>
    </location>
</feature>
<gene>
    <name evidence="3" type="ORF">MM415B00892_0004</name>
    <name evidence="2" type="ORF">TM448A02043_0004</name>
</gene>
<dbReference type="AlphaFoldDB" id="A0A6H1ZUV7"/>
<name>A0A6H1ZUV7_9ZZZZ</name>
<evidence type="ECO:0000313" key="2">
    <source>
        <dbReference type="EMBL" id="QJA51259.1"/>
    </source>
</evidence>
<organism evidence="2">
    <name type="scientific">viral metagenome</name>
    <dbReference type="NCBI Taxonomy" id="1070528"/>
    <lineage>
        <taxon>unclassified sequences</taxon>
        <taxon>metagenomes</taxon>
        <taxon>organismal metagenomes</taxon>
    </lineage>
</organism>
<protein>
    <submittedName>
        <fullName evidence="2">Uncharacterized protein</fullName>
    </submittedName>
</protein>
<dbReference type="EMBL" id="MT144249">
    <property type="protein sequence ID" value="QJA51259.1"/>
    <property type="molecule type" value="Genomic_DNA"/>
</dbReference>
<sequence length="62" mass="7202">MFKSGSGSSKIKPLRELSAKQLKRRHTLPRGTRIGYGLREFMEEFAKEIRENHKKKKGGENE</sequence>
<evidence type="ECO:0000313" key="3">
    <source>
        <dbReference type="EMBL" id="QJA61778.1"/>
    </source>
</evidence>
<proteinExistence type="predicted"/>
<evidence type="ECO:0000256" key="1">
    <source>
        <dbReference type="SAM" id="MobiDB-lite"/>
    </source>
</evidence>